<evidence type="ECO:0000313" key="1">
    <source>
        <dbReference type="EMBL" id="MEA5141682.1"/>
    </source>
</evidence>
<reference evidence="1 2" key="1">
    <citation type="submission" date="2023-12" db="EMBL/GenBank/DDBJ databases">
        <title>Novel species of the genus Arcicella isolated from rivers.</title>
        <authorList>
            <person name="Lu H."/>
        </authorList>
    </citation>
    <scope>NUCLEOTIDE SEQUENCE [LARGE SCALE GENOMIC DNA]</scope>
    <source>
        <strain evidence="1 2">KCTC 23307</strain>
    </source>
</reference>
<proteinExistence type="predicted"/>
<evidence type="ECO:0008006" key="3">
    <source>
        <dbReference type="Google" id="ProtNLM"/>
    </source>
</evidence>
<dbReference type="SUPFAM" id="SSF53474">
    <property type="entry name" value="alpha/beta-Hydrolases"/>
    <property type="match status" value="1"/>
</dbReference>
<dbReference type="Proteomes" id="UP001302949">
    <property type="component" value="Unassembled WGS sequence"/>
</dbReference>
<comment type="caution">
    <text evidence="1">The sequence shown here is derived from an EMBL/GenBank/DDBJ whole genome shotgun (WGS) entry which is preliminary data.</text>
</comment>
<protein>
    <recommendedName>
        <fullName evidence="3">Phospholipase/carboxylesterase/thioesterase domain-containing protein</fullName>
    </recommendedName>
</protein>
<dbReference type="RefSeq" id="WP_323298836.1">
    <property type="nucleotide sequence ID" value="NZ_JAYFUM010000030.1"/>
</dbReference>
<organism evidence="1 2">
    <name type="scientific">Arcicella rigui</name>
    <dbReference type="NCBI Taxonomy" id="797020"/>
    <lineage>
        <taxon>Bacteria</taxon>
        <taxon>Pseudomonadati</taxon>
        <taxon>Bacteroidota</taxon>
        <taxon>Cytophagia</taxon>
        <taxon>Cytophagales</taxon>
        <taxon>Flectobacillaceae</taxon>
        <taxon>Arcicella</taxon>
    </lineage>
</organism>
<dbReference type="Gene3D" id="3.40.50.1820">
    <property type="entry name" value="alpha/beta hydrolase"/>
    <property type="match status" value="1"/>
</dbReference>
<sequence>MEKLKSLKALVIHGIHDEVLNINYARQSKSLLDSLHISNEYIELDMSHTVTSEEINMINEWLLKQNK</sequence>
<dbReference type="InterPro" id="IPR029058">
    <property type="entry name" value="AB_hydrolase_fold"/>
</dbReference>
<dbReference type="EMBL" id="JAYFUM010000030">
    <property type="protein sequence ID" value="MEA5141682.1"/>
    <property type="molecule type" value="Genomic_DNA"/>
</dbReference>
<evidence type="ECO:0000313" key="2">
    <source>
        <dbReference type="Proteomes" id="UP001302949"/>
    </source>
</evidence>
<keyword evidence="2" id="KW-1185">Reference proteome</keyword>
<gene>
    <name evidence="1" type="ORF">VB248_21180</name>
</gene>
<name>A0ABU5QGL7_9BACT</name>
<accession>A0ABU5QGL7</accession>